<dbReference type="InterPro" id="IPR013519">
    <property type="entry name" value="Int_alpha_beta-p"/>
</dbReference>
<evidence type="ECO:0000313" key="18">
    <source>
        <dbReference type="EMBL" id="CAB3380073.1"/>
    </source>
</evidence>
<feature type="domain" description="Integrin alpha first immunoglubulin-like" evidence="15">
    <location>
        <begin position="484"/>
        <end position="595"/>
    </location>
</feature>
<dbReference type="Gene3D" id="2.60.40.1530">
    <property type="entry name" value="ntegrin, alpha v. Chain A, domain 4"/>
    <property type="match status" value="1"/>
</dbReference>
<dbReference type="GO" id="GO:0007157">
    <property type="term" value="P:heterophilic cell-cell adhesion via plasma membrane cell adhesion molecules"/>
    <property type="evidence" value="ECO:0007669"/>
    <property type="project" value="UniProtKB-ARBA"/>
</dbReference>
<comment type="similarity">
    <text evidence="2 13">Belongs to the integrin alpha chain family.</text>
</comment>
<feature type="repeat" description="FG-GAP" evidence="12">
    <location>
        <begin position="298"/>
        <end position="359"/>
    </location>
</feature>
<evidence type="ECO:0000256" key="12">
    <source>
        <dbReference type="PROSITE-ProRule" id="PRU00803"/>
    </source>
</evidence>
<dbReference type="GO" id="GO:0007160">
    <property type="term" value="P:cell-matrix adhesion"/>
    <property type="evidence" value="ECO:0007669"/>
    <property type="project" value="TreeGrafter"/>
</dbReference>
<dbReference type="SMART" id="SM00191">
    <property type="entry name" value="Int_alpha"/>
    <property type="match status" value="5"/>
</dbReference>
<evidence type="ECO:0000256" key="5">
    <source>
        <dbReference type="ARBA" id="ARBA00022737"/>
    </source>
</evidence>
<dbReference type="Gene3D" id="2.60.40.1460">
    <property type="entry name" value="Integrin domains. Chain A, domain 2"/>
    <property type="match status" value="1"/>
</dbReference>
<evidence type="ECO:0000256" key="8">
    <source>
        <dbReference type="ARBA" id="ARBA00023037"/>
    </source>
</evidence>
<feature type="repeat" description="FG-GAP" evidence="12">
    <location>
        <begin position="417"/>
        <end position="479"/>
    </location>
</feature>
<dbReference type="OrthoDB" id="5573735at2759"/>
<feature type="compositionally biased region" description="Acidic residues" evidence="14">
    <location>
        <begin position="803"/>
        <end position="817"/>
    </location>
</feature>
<evidence type="ECO:0000313" key="19">
    <source>
        <dbReference type="Proteomes" id="UP000494165"/>
    </source>
</evidence>
<comment type="subcellular location">
    <subcellularLocation>
        <location evidence="1 13">Membrane</location>
        <topology evidence="1 13">Single-pass type I membrane protein</topology>
    </subcellularLocation>
</comment>
<evidence type="ECO:0000256" key="1">
    <source>
        <dbReference type="ARBA" id="ARBA00004479"/>
    </source>
</evidence>
<dbReference type="GO" id="GO:0005178">
    <property type="term" value="F:integrin binding"/>
    <property type="evidence" value="ECO:0007669"/>
    <property type="project" value="TreeGrafter"/>
</dbReference>
<dbReference type="EMBL" id="CADEPI010000200">
    <property type="protein sequence ID" value="CAB3380073.1"/>
    <property type="molecule type" value="Genomic_DNA"/>
</dbReference>
<keyword evidence="5" id="KW-0677">Repeat</keyword>
<evidence type="ECO:0000259" key="15">
    <source>
        <dbReference type="Pfam" id="PF08441"/>
    </source>
</evidence>
<dbReference type="InterPro" id="IPR028994">
    <property type="entry name" value="Integrin_alpha_N"/>
</dbReference>
<keyword evidence="8 13" id="KW-0401">Integrin</keyword>
<dbReference type="InterPro" id="IPR048285">
    <property type="entry name" value="Integrin_alpha_Ig-like_2"/>
</dbReference>
<evidence type="ECO:0000256" key="4">
    <source>
        <dbReference type="ARBA" id="ARBA00022729"/>
    </source>
</evidence>
<dbReference type="Gene3D" id="1.20.5.930">
    <property type="entry name" value="Bicelle-embedded integrin alpha(iib) transmembrane segment"/>
    <property type="match status" value="1"/>
</dbReference>
<dbReference type="InterPro" id="IPR013517">
    <property type="entry name" value="FG-GAP"/>
</dbReference>
<organism evidence="18 19">
    <name type="scientific">Cloeon dipterum</name>
    <dbReference type="NCBI Taxonomy" id="197152"/>
    <lineage>
        <taxon>Eukaryota</taxon>
        <taxon>Metazoa</taxon>
        <taxon>Ecdysozoa</taxon>
        <taxon>Arthropoda</taxon>
        <taxon>Hexapoda</taxon>
        <taxon>Insecta</taxon>
        <taxon>Pterygota</taxon>
        <taxon>Palaeoptera</taxon>
        <taxon>Ephemeroptera</taxon>
        <taxon>Pisciforma</taxon>
        <taxon>Baetidae</taxon>
        <taxon>Cloeon</taxon>
    </lineage>
</organism>
<protein>
    <recommendedName>
        <fullName evidence="20">Integrin alpha-2 domain-containing protein</fullName>
    </recommendedName>
</protein>
<dbReference type="InterPro" id="IPR032695">
    <property type="entry name" value="Integrin_dom_sf"/>
</dbReference>
<name>A0A8S1DJ86_9INSE</name>
<keyword evidence="10 13" id="KW-0675">Receptor</keyword>
<keyword evidence="4" id="KW-0732">Signal</keyword>
<dbReference type="GO" id="GO:0009897">
    <property type="term" value="C:external side of plasma membrane"/>
    <property type="evidence" value="ECO:0007669"/>
    <property type="project" value="TreeGrafter"/>
</dbReference>
<evidence type="ECO:0000256" key="14">
    <source>
        <dbReference type="SAM" id="MobiDB-lite"/>
    </source>
</evidence>
<evidence type="ECO:0000256" key="13">
    <source>
        <dbReference type="RuleBase" id="RU003762"/>
    </source>
</evidence>
<accession>A0A8S1DJ86</accession>
<dbReference type="GO" id="GO:0007229">
    <property type="term" value="P:integrin-mediated signaling pathway"/>
    <property type="evidence" value="ECO:0007669"/>
    <property type="project" value="UniProtKB-KW"/>
</dbReference>
<evidence type="ECO:0000259" key="17">
    <source>
        <dbReference type="Pfam" id="PF20806"/>
    </source>
</evidence>
<dbReference type="Gene3D" id="2.60.40.1510">
    <property type="entry name" value="ntegrin, alpha v. Chain A, domain 3"/>
    <property type="match status" value="1"/>
</dbReference>
<evidence type="ECO:0000256" key="7">
    <source>
        <dbReference type="ARBA" id="ARBA00022989"/>
    </source>
</evidence>
<dbReference type="Pfam" id="PF08441">
    <property type="entry name" value="Integrin_A_Ig_1"/>
    <property type="match status" value="1"/>
</dbReference>
<feature type="transmembrane region" description="Helical" evidence="13">
    <location>
        <begin position="954"/>
        <end position="974"/>
    </location>
</feature>
<proteinExistence type="inferred from homology"/>
<evidence type="ECO:0000256" key="2">
    <source>
        <dbReference type="ARBA" id="ARBA00008054"/>
    </source>
</evidence>
<dbReference type="GO" id="GO:0008305">
    <property type="term" value="C:integrin complex"/>
    <property type="evidence" value="ECO:0007669"/>
    <property type="project" value="InterPro"/>
</dbReference>
<keyword evidence="19" id="KW-1185">Reference proteome</keyword>
<evidence type="ECO:0000256" key="9">
    <source>
        <dbReference type="ARBA" id="ARBA00023136"/>
    </source>
</evidence>
<dbReference type="AlphaFoldDB" id="A0A8S1DJ86"/>
<dbReference type="PANTHER" id="PTHR23220">
    <property type="entry name" value="INTEGRIN ALPHA"/>
    <property type="match status" value="1"/>
</dbReference>
<keyword evidence="7 13" id="KW-1133">Transmembrane helix</keyword>
<feature type="domain" description="Integrin alpha third immunoglobulin-like" evidence="17">
    <location>
        <begin position="818"/>
        <end position="934"/>
    </location>
</feature>
<feature type="region of interest" description="Disordered" evidence="14">
    <location>
        <begin position="802"/>
        <end position="843"/>
    </location>
</feature>
<dbReference type="Proteomes" id="UP000494165">
    <property type="component" value="Unassembled WGS sequence"/>
</dbReference>
<dbReference type="SUPFAM" id="SSF69318">
    <property type="entry name" value="Integrin alpha N-terminal domain"/>
    <property type="match status" value="1"/>
</dbReference>
<dbReference type="Gene3D" id="2.130.10.130">
    <property type="entry name" value="Integrin alpha, N-terminal"/>
    <property type="match status" value="1"/>
</dbReference>
<evidence type="ECO:0000259" key="16">
    <source>
        <dbReference type="Pfam" id="PF20805"/>
    </source>
</evidence>
<keyword evidence="9 13" id="KW-0472">Membrane</keyword>
<keyword evidence="11" id="KW-0325">Glycoprotein</keyword>
<evidence type="ECO:0000256" key="10">
    <source>
        <dbReference type="ARBA" id="ARBA00023170"/>
    </source>
</evidence>
<dbReference type="InterPro" id="IPR018184">
    <property type="entry name" value="Integrin_alpha_C_CS"/>
</dbReference>
<feature type="domain" description="Integrin alpha second immunoglobulin-like" evidence="16">
    <location>
        <begin position="608"/>
        <end position="722"/>
    </location>
</feature>
<dbReference type="GO" id="GO:0033627">
    <property type="term" value="P:cell adhesion mediated by integrin"/>
    <property type="evidence" value="ECO:0007669"/>
    <property type="project" value="TreeGrafter"/>
</dbReference>
<dbReference type="PROSITE" id="PS00242">
    <property type="entry name" value="INTEGRIN_ALPHA"/>
    <property type="match status" value="1"/>
</dbReference>
<keyword evidence="3 13" id="KW-0812">Transmembrane</keyword>
<dbReference type="InterPro" id="IPR000413">
    <property type="entry name" value="Integrin_alpha"/>
</dbReference>
<dbReference type="InterPro" id="IPR013649">
    <property type="entry name" value="Integrin_alpha_Ig-like_1"/>
</dbReference>
<dbReference type="Pfam" id="PF20806">
    <property type="entry name" value="Integrin_A_Ig_3"/>
    <property type="match status" value="1"/>
</dbReference>
<evidence type="ECO:0008006" key="20">
    <source>
        <dbReference type="Google" id="ProtNLM"/>
    </source>
</evidence>
<gene>
    <name evidence="18" type="ORF">CLODIP_2_CD09383</name>
</gene>
<sequence>MNQFIPVAARNVDDENPMVFHAPIDSGVEDYFGYSVALVAGGPKNPRKHPPWFLIGAPRAYHEGQKKGESYQCKPSPDAPDDVLRLSCQHLPVSLTYPSLENSTTIHYNNSLYGSSQDAVGSKLYTTCSPHLQTLDMAKVSRMNGLCVVGSTTKVDSYSILEPLSNKDRAFEWSTRGAAMKNFVFGQSGFSTRILSSSQAGLQLLIGAPNVHEGKGTVARYSLFKNVKTDQFEAGNLTVPGAGNISDYAKGQRLYLGYSISSGNFFSKNKTWYASGSPNHEVRGSVLIFDILPNNTMTRKQVLLGVQLGESFGYSLTSGDISGDKLDELIVGAPFFTTAGGQNEGRVVIFSKNKSNLLTQKYELKGTAAKGLFGTTVAFLGDLDKDRYGDFAVAAPFEGGGVIYLFFASAAGVSFGKKIVGTNFEPSISRFGFSISRGVDIDQNGFLDFAVGAYKSRHVVLFRTRPVVNLLHEFKLVEDFLTYNSTSFTLSSCVRYNGTRATKSLVFGLKLELLGTSARRIFYKTAESSMRLIEDNLTLERNITSCTNFQFHFRENMTDYETPFKAAIQYLLPHNDTKSNEKDKMTTLSPVLAKPSLREVDVTFASMCSKDSCIADLRLDMRFYLENTGAEITRYVIGSDVSLLVRVTLTNLGMPALGSKLLLAYPRQLQPTIFGRCLDQEENQAAISELQCSVFTPLLAGKTETVELRFSGAELDAEKKLLVSANAISRGILTNSSIVTQEKELKIESEAALSVAASPTEELRRFDLYGSALQILTYQFIIEKKKSIFGFDWTVLSSSGECVPEEAESTEDEEDVSNSDQSAESDSSEEPSEGDHRRRKRDAQKLQKILPANRTLLLNCSSQLWECKSVTCKVGSFLTRAAYVTVNATMRIDFSALKKELGTKDLVQIEAEAFVEVLKPVNVQKPKEQRPDQVTVTASFQRIMKNRDYFHDPFVLSLGTAVGLFLLLMLALGLSKAGFFKRNDIHVLQQRLRMQRPPIASLKDLQIMYDRCDTSDNE</sequence>
<comment type="caution">
    <text evidence="18">The sequence shown here is derived from an EMBL/GenBank/DDBJ whole genome shotgun (WGS) entry which is preliminary data.</text>
</comment>
<keyword evidence="6 13" id="KW-0130">Cell adhesion</keyword>
<evidence type="ECO:0000256" key="6">
    <source>
        <dbReference type="ARBA" id="ARBA00022889"/>
    </source>
</evidence>
<dbReference type="PRINTS" id="PR01185">
    <property type="entry name" value="INTEGRINA"/>
</dbReference>
<dbReference type="SUPFAM" id="SSF69179">
    <property type="entry name" value="Integrin domains"/>
    <property type="match status" value="2"/>
</dbReference>
<evidence type="ECO:0000256" key="3">
    <source>
        <dbReference type="ARBA" id="ARBA00022692"/>
    </source>
</evidence>
<dbReference type="GO" id="GO:0048513">
    <property type="term" value="P:animal organ development"/>
    <property type="evidence" value="ECO:0007669"/>
    <property type="project" value="UniProtKB-ARBA"/>
</dbReference>
<reference evidence="18 19" key="1">
    <citation type="submission" date="2020-04" db="EMBL/GenBank/DDBJ databases">
        <authorList>
            <person name="Alioto T."/>
            <person name="Alioto T."/>
            <person name="Gomez Garrido J."/>
        </authorList>
    </citation>
    <scope>NUCLEOTIDE SEQUENCE [LARGE SCALE GENOMIC DNA]</scope>
</reference>
<dbReference type="Pfam" id="PF20805">
    <property type="entry name" value="Integrin_A_Ig_2"/>
    <property type="match status" value="1"/>
</dbReference>
<dbReference type="Pfam" id="PF01839">
    <property type="entry name" value="FG-GAP"/>
    <property type="match status" value="2"/>
</dbReference>
<dbReference type="PANTHER" id="PTHR23220:SF83">
    <property type="entry name" value="INTEGRIN ALPHA-PS3-RELATED"/>
    <property type="match status" value="1"/>
</dbReference>
<dbReference type="PROSITE" id="PS51470">
    <property type="entry name" value="FG_GAP"/>
    <property type="match status" value="2"/>
</dbReference>
<evidence type="ECO:0000256" key="11">
    <source>
        <dbReference type="ARBA" id="ARBA00023180"/>
    </source>
</evidence>
<dbReference type="InterPro" id="IPR048286">
    <property type="entry name" value="Integrin_alpha_Ig-like_3"/>
</dbReference>